<dbReference type="PROSITE" id="PS50110">
    <property type="entry name" value="RESPONSE_REGULATORY"/>
    <property type="match status" value="1"/>
</dbReference>
<evidence type="ECO:0000256" key="2">
    <source>
        <dbReference type="ARBA" id="ARBA00023125"/>
    </source>
</evidence>
<dbReference type="Gene3D" id="3.40.50.2300">
    <property type="match status" value="1"/>
</dbReference>
<sequence>MRVLLVDDHELVWNGTRRLLEKVADDFDWAADLHFRAVRDLDAACALAAEKFDLILLDYHLPGIEGLQALKLIQAAFDGAIICMVSAESGAEHIRAVLDAGAAGFIPKSYGEADMAAALRLVLRQKVYAPAEFLFAEEIVRGREADEVRSEDLVAFLRSELSGRQREVLGLALQGLPNKTIARRLQIAEGTVKVHLSMVYKALGVKNRVGALCRVLQADAAGALE</sequence>
<keyword evidence="1 3" id="KW-0597">Phosphoprotein</keyword>
<dbReference type="InterPro" id="IPR016032">
    <property type="entry name" value="Sig_transdc_resp-reg_C-effctor"/>
</dbReference>
<feature type="modified residue" description="4-aspartylphosphate" evidence="3">
    <location>
        <position position="58"/>
    </location>
</feature>
<proteinExistence type="predicted"/>
<evidence type="ECO:0000259" key="5">
    <source>
        <dbReference type="PROSITE" id="PS50110"/>
    </source>
</evidence>
<dbReference type="SMART" id="SM00421">
    <property type="entry name" value="HTH_LUXR"/>
    <property type="match status" value="1"/>
</dbReference>
<dbReference type="Pfam" id="PF00196">
    <property type="entry name" value="GerE"/>
    <property type="match status" value="1"/>
</dbReference>
<dbReference type="CDD" id="cd17535">
    <property type="entry name" value="REC_NarL-like"/>
    <property type="match status" value="1"/>
</dbReference>
<organism evidence="6 7">
    <name type="scientific">Roseateles violae</name>
    <dbReference type="NCBI Taxonomy" id="3058042"/>
    <lineage>
        <taxon>Bacteria</taxon>
        <taxon>Pseudomonadati</taxon>
        <taxon>Pseudomonadota</taxon>
        <taxon>Betaproteobacteria</taxon>
        <taxon>Burkholderiales</taxon>
        <taxon>Sphaerotilaceae</taxon>
        <taxon>Roseateles</taxon>
    </lineage>
</organism>
<gene>
    <name evidence="6" type="ORF">QWJ38_20330</name>
</gene>
<dbReference type="Pfam" id="PF00072">
    <property type="entry name" value="Response_reg"/>
    <property type="match status" value="1"/>
</dbReference>
<dbReference type="PANTHER" id="PTHR43214">
    <property type="entry name" value="TWO-COMPONENT RESPONSE REGULATOR"/>
    <property type="match status" value="1"/>
</dbReference>
<protein>
    <submittedName>
        <fullName evidence="6">Response regulator transcription factor</fullName>
    </submittedName>
</protein>
<dbReference type="InterPro" id="IPR039420">
    <property type="entry name" value="WalR-like"/>
</dbReference>
<dbReference type="Proteomes" id="UP001228044">
    <property type="component" value="Unassembled WGS sequence"/>
</dbReference>
<dbReference type="CDD" id="cd06170">
    <property type="entry name" value="LuxR_C_like"/>
    <property type="match status" value="1"/>
</dbReference>
<keyword evidence="2" id="KW-0238">DNA-binding</keyword>
<evidence type="ECO:0000313" key="6">
    <source>
        <dbReference type="EMBL" id="MDN3922646.1"/>
    </source>
</evidence>
<accession>A0ABT8DYJ4</accession>
<dbReference type="InterPro" id="IPR036388">
    <property type="entry name" value="WH-like_DNA-bd_sf"/>
</dbReference>
<dbReference type="PRINTS" id="PR00038">
    <property type="entry name" value="HTHLUXR"/>
</dbReference>
<dbReference type="InterPro" id="IPR058245">
    <property type="entry name" value="NreC/VraR/RcsB-like_REC"/>
</dbReference>
<dbReference type="InterPro" id="IPR000792">
    <property type="entry name" value="Tscrpt_reg_LuxR_C"/>
</dbReference>
<dbReference type="RefSeq" id="WP_290360940.1">
    <property type="nucleotide sequence ID" value="NZ_JAUHHC010000005.1"/>
</dbReference>
<dbReference type="Gene3D" id="1.10.10.10">
    <property type="entry name" value="Winged helix-like DNA-binding domain superfamily/Winged helix DNA-binding domain"/>
    <property type="match status" value="1"/>
</dbReference>
<dbReference type="PANTHER" id="PTHR43214:SF38">
    <property type="entry name" value="NITRATE_NITRITE RESPONSE REGULATOR PROTEIN NARL"/>
    <property type="match status" value="1"/>
</dbReference>
<keyword evidence="7" id="KW-1185">Reference proteome</keyword>
<evidence type="ECO:0000256" key="3">
    <source>
        <dbReference type="PROSITE-ProRule" id="PRU00169"/>
    </source>
</evidence>
<name>A0ABT8DYJ4_9BURK</name>
<feature type="domain" description="HTH luxR-type" evidence="4">
    <location>
        <begin position="154"/>
        <end position="219"/>
    </location>
</feature>
<feature type="domain" description="Response regulatory" evidence="5">
    <location>
        <begin position="2"/>
        <end position="123"/>
    </location>
</feature>
<dbReference type="SMART" id="SM00448">
    <property type="entry name" value="REC"/>
    <property type="match status" value="1"/>
</dbReference>
<dbReference type="InterPro" id="IPR011006">
    <property type="entry name" value="CheY-like_superfamily"/>
</dbReference>
<dbReference type="PROSITE" id="PS50043">
    <property type="entry name" value="HTH_LUXR_2"/>
    <property type="match status" value="1"/>
</dbReference>
<dbReference type="SUPFAM" id="SSF52172">
    <property type="entry name" value="CheY-like"/>
    <property type="match status" value="1"/>
</dbReference>
<comment type="caution">
    <text evidence="6">The sequence shown here is derived from an EMBL/GenBank/DDBJ whole genome shotgun (WGS) entry which is preliminary data.</text>
</comment>
<evidence type="ECO:0000256" key="1">
    <source>
        <dbReference type="ARBA" id="ARBA00022553"/>
    </source>
</evidence>
<evidence type="ECO:0000313" key="7">
    <source>
        <dbReference type="Proteomes" id="UP001228044"/>
    </source>
</evidence>
<dbReference type="EMBL" id="JAUHHC010000005">
    <property type="protein sequence ID" value="MDN3922646.1"/>
    <property type="molecule type" value="Genomic_DNA"/>
</dbReference>
<reference evidence="6 7" key="1">
    <citation type="submission" date="2023-06" db="EMBL/GenBank/DDBJ databases">
        <title>Pelomonas sp. PFR6 16S ribosomal RNA gene Genome sequencing and assembly.</title>
        <authorList>
            <person name="Woo H."/>
        </authorList>
    </citation>
    <scope>NUCLEOTIDE SEQUENCE [LARGE SCALE GENOMIC DNA]</scope>
    <source>
        <strain evidence="6 7">PFR6</strain>
    </source>
</reference>
<dbReference type="SUPFAM" id="SSF46894">
    <property type="entry name" value="C-terminal effector domain of the bipartite response regulators"/>
    <property type="match status" value="1"/>
</dbReference>
<evidence type="ECO:0000259" key="4">
    <source>
        <dbReference type="PROSITE" id="PS50043"/>
    </source>
</evidence>
<dbReference type="InterPro" id="IPR001789">
    <property type="entry name" value="Sig_transdc_resp-reg_receiver"/>
</dbReference>